<evidence type="ECO:0000313" key="1">
    <source>
        <dbReference type="EMBL" id="KAI7996155.1"/>
    </source>
</evidence>
<proteinExistence type="predicted"/>
<dbReference type="Proteomes" id="UP001060215">
    <property type="component" value="Chromosome 10"/>
</dbReference>
<dbReference type="EMBL" id="CM045767">
    <property type="protein sequence ID" value="KAI7996155.1"/>
    <property type="molecule type" value="Genomic_DNA"/>
</dbReference>
<evidence type="ECO:0000313" key="2">
    <source>
        <dbReference type="Proteomes" id="UP001060215"/>
    </source>
</evidence>
<accession>A0ACC0G523</accession>
<keyword evidence="2" id="KW-1185">Reference proteome</keyword>
<sequence length="357" mass="40539">MVLYLWKESHAYNKGQTLVVSKVPLPNYRADLDERHGSTQKEIRMSTEIERKVGNLLDSSKGTVSVDNVPGASSQIAKQSVPDVDILQPVSVLEIDAGNERLSVELKERQEKMKARDSGKAMRSFRERLPAFKVKSEFLKAVAANQEIALLIPCVLFYYVLFRRLLFLYMYDHSIIAEFILNDSDVFIKRIVAKERDFVEVHDGKLMVNGIVQEEDFILEPLDYEMEPVKLMELGVERLVLPAVPSVLNTWTTSFGFSKMAELERLNFLDYTFLDFQGTVMCQKLLNKIHSTDLSPLTRTEQNICDAVSGSDNVDFDGNSAISEAFQTDQVEESEIMDQGPAELERYDFLMVLALNG</sequence>
<gene>
    <name evidence="1" type="ORF">LOK49_LG10G02029</name>
</gene>
<protein>
    <submittedName>
        <fullName evidence="1">DExH-box ATP-dependent RNA helicase DExH1</fullName>
    </submittedName>
</protein>
<keyword evidence="1" id="KW-0067">ATP-binding</keyword>
<organism evidence="1 2">
    <name type="scientific">Camellia lanceoleosa</name>
    <dbReference type="NCBI Taxonomy" id="1840588"/>
    <lineage>
        <taxon>Eukaryota</taxon>
        <taxon>Viridiplantae</taxon>
        <taxon>Streptophyta</taxon>
        <taxon>Embryophyta</taxon>
        <taxon>Tracheophyta</taxon>
        <taxon>Spermatophyta</taxon>
        <taxon>Magnoliopsida</taxon>
        <taxon>eudicotyledons</taxon>
        <taxon>Gunneridae</taxon>
        <taxon>Pentapetalae</taxon>
        <taxon>asterids</taxon>
        <taxon>Ericales</taxon>
        <taxon>Theaceae</taxon>
        <taxon>Camellia</taxon>
    </lineage>
</organism>
<keyword evidence="1" id="KW-0378">Hydrolase</keyword>
<keyword evidence="1" id="KW-0547">Nucleotide-binding</keyword>
<comment type="caution">
    <text evidence="1">The sequence shown here is derived from an EMBL/GenBank/DDBJ whole genome shotgun (WGS) entry which is preliminary data.</text>
</comment>
<keyword evidence="1" id="KW-0347">Helicase</keyword>
<name>A0ACC0G523_9ERIC</name>
<reference evidence="1 2" key="1">
    <citation type="journal article" date="2022" name="Plant J.">
        <title>Chromosome-level genome of Camellia lanceoleosa provides a valuable resource for understanding genome evolution and self-incompatibility.</title>
        <authorList>
            <person name="Gong W."/>
            <person name="Xiao S."/>
            <person name="Wang L."/>
            <person name="Liao Z."/>
            <person name="Chang Y."/>
            <person name="Mo W."/>
            <person name="Hu G."/>
            <person name="Li W."/>
            <person name="Zhao G."/>
            <person name="Zhu H."/>
            <person name="Hu X."/>
            <person name="Ji K."/>
            <person name="Xiang X."/>
            <person name="Song Q."/>
            <person name="Yuan D."/>
            <person name="Jin S."/>
            <person name="Zhang L."/>
        </authorList>
    </citation>
    <scope>NUCLEOTIDE SEQUENCE [LARGE SCALE GENOMIC DNA]</scope>
    <source>
        <strain evidence="1">SQ_2022a</strain>
    </source>
</reference>